<evidence type="ECO:0000256" key="1">
    <source>
        <dbReference type="SAM" id="MobiDB-lite"/>
    </source>
</evidence>
<evidence type="ECO:0000313" key="5">
    <source>
        <dbReference type="Proteomes" id="UP000770661"/>
    </source>
</evidence>
<evidence type="ECO:0000259" key="3">
    <source>
        <dbReference type="Pfam" id="PF02931"/>
    </source>
</evidence>
<organism evidence="4 5">
    <name type="scientific">Chionoecetes opilio</name>
    <name type="common">Atlantic snow crab</name>
    <name type="synonym">Cancer opilio</name>
    <dbReference type="NCBI Taxonomy" id="41210"/>
    <lineage>
        <taxon>Eukaryota</taxon>
        <taxon>Metazoa</taxon>
        <taxon>Ecdysozoa</taxon>
        <taxon>Arthropoda</taxon>
        <taxon>Crustacea</taxon>
        <taxon>Multicrustacea</taxon>
        <taxon>Malacostraca</taxon>
        <taxon>Eumalacostraca</taxon>
        <taxon>Eucarida</taxon>
        <taxon>Decapoda</taxon>
        <taxon>Pleocyemata</taxon>
        <taxon>Brachyura</taxon>
        <taxon>Eubrachyura</taxon>
        <taxon>Majoidea</taxon>
        <taxon>Majidae</taxon>
        <taxon>Chionoecetes</taxon>
    </lineage>
</organism>
<evidence type="ECO:0000313" key="4">
    <source>
        <dbReference type="EMBL" id="KAG0716562.1"/>
    </source>
</evidence>
<dbReference type="InterPro" id="IPR006201">
    <property type="entry name" value="Neur_channel"/>
</dbReference>
<feature type="transmembrane region" description="Helical" evidence="2">
    <location>
        <begin position="439"/>
        <end position="459"/>
    </location>
</feature>
<dbReference type="SUPFAM" id="SSF63712">
    <property type="entry name" value="Nicotinic receptor ligand binding domain-like"/>
    <property type="match status" value="1"/>
</dbReference>
<name>A0A8J4XZ57_CHIOP</name>
<comment type="caution">
    <text evidence="4">The sequence shown here is derived from an EMBL/GenBank/DDBJ whole genome shotgun (WGS) entry which is preliminary data.</text>
</comment>
<sequence>MMFEFQGITVYICGAALYGHPRRIFGRNHVYLNDSKTMRYLDIASFSANNTPGMDNWISRLYKDQMKHYVKHARPVIDHTHPTVVTLGLSLKNIHLTWKDEFLRWSPQDYMNIERLHFDDTDIWLPDITIYNSAEGSEAHPFGDVPVLVESRGQAFWFPPTHLRVKCDLDLMDWPRDEHECLVRMGSWAHHGEQIDIQILSHNNSYGVMTDTLEKNSRWALVNASANRSITTTEGHDSYVEVNFAFRVKRQASTHATYITQSTLALVVVVLATYLLPLHRFLSRLLMHLFALGVLITCFFTLFALLPANGGPVPLVVRYYSGSIILTTLSLLATLCLTHLPCCCCCSSSSTSLGKTLGSIATSPLRRNGFAIPQASSTTGSPYNHLESEVSGGEDEEDQRRPRATQLNQGSSHYTRLQDEADGGGGGVDRLTESQFLKVINFLVMTLFTIAFVVDYVVLRNVVF</sequence>
<feature type="compositionally biased region" description="Polar residues" evidence="1">
    <location>
        <begin position="405"/>
        <end position="415"/>
    </location>
</feature>
<dbReference type="Proteomes" id="UP000770661">
    <property type="component" value="Unassembled WGS sequence"/>
</dbReference>
<dbReference type="GO" id="GO:0004888">
    <property type="term" value="F:transmembrane signaling receptor activity"/>
    <property type="evidence" value="ECO:0007669"/>
    <property type="project" value="InterPro"/>
</dbReference>
<dbReference type="EMBL" id="JACEEZ010018754">
    <property type="protein sequence ID" value="KAG0716562.1"/>
    <property type="molecule type" value="Genomic_DNA"/>
</dbReference>
<dbReference type="OrthoDB" id="410315at2759"/>
<keyword evidence="4" id="KW-0675">Receptor</keyword>
<dbReference type="GO" id="GO:0005230">
    <property type="term" value="F:extracellular ligand-gated monoatomic ion channel activity"/>
    <property type="evidence" value="ECO:0007669"/>
    <property type="project" value="InterPro"/>
</dbReference>
<accession>A0A8J4XZ57</accession>
<dbReference type="CDD" id="cd18989">
    <property type="entry name" value="LGIC_ECD_cation"/>
    <property type="match status" value="1"/>
</dbReference>
<evidence type="ECO:0000256" key="2">
    <source>
        <dbReference type="SAM" id="Phobius"/>
    </source>
</evidence>
<dbReference type="FunFam" id="2.70.170.10:FF:000028">
    <property type="entry name" value="AcetylCholine Receptor"/>
    <property type="match status" value="1"/>
</dbReference>
<dbReference type="Gene3D" id="2.70.170.10">
    <property type="entry name" value="Neurotransmitter-gated ion-channel ligand-binding domain"/>
    <property type="match status" value="1"/>
</dbReference>
<feature type="transmembrane region" description="Helical" evidence="2">
    <location>
        <begin position="258"/>
        <end position="278"/>
    </location>
</feature>
<feature type="transmembrane region" description="Helical" evidence="2">
    <location>
        <begin position="319"/>
        <end position="340"/>
    </location>
</feature>
<keyword evidence="2" id="KW-1133">Transmembrane helix</keyword>
<feature type="transmembrane region" description="Helical" evidence="2">
    <location>
        <begin position="285"/>
        <end position="307"/>
    </location>
</feature>
<proteinExistence type="predicted"/>
<reference evidence="4" key="1">
    <citation type="submission" date="2020-07" db="EMBL/GenBank/DDBJ databases">
        <title>The High-quality genome of the commercially important snow crab, Chionoecetes opilio.</title>
        <authorList>
            <person name="Jeong J.-H."/>
            <person name="Ryu S."/>
        </authorList>
    </citation>
    <scope>NUCLEOTIDE SEQUENCE</scope>
    <source>
        <strain evidence="4">MADBK_172401_WGS</strain>
        <tissue evidence="4">Digestive gland</tissue>
    </source>
</reference>
<dbReference type="PANTHER" id="PTHR18945">
    <property type="entry name" value="NEUROTRANSMITTER GATED ION CHANNEL"/>
    <property type="match status" value="1"/>
</dbReference>
<protein>
    <submittedName>
        <fullName evidence="4">Neuronal acetylcholine receptor subunit alpha-7</fullName>
    </submittedName>
</protein>
<keyword evidence="5" id="KW-1185">Reference proteome</keyword>
<dbReference type="GO" id="GO:0016020">
    <property type="term" value="C:membrane"/>
    <property type="evidence" value="ECO:0007669"/>
    <property type="project" value="InterPro"/>
</dbReference>
<keyword evidence="2" id="KW-0472">Membrane</keyword>
<feature type="domain" description="Neurotransmitter-gated ion-channel ligand-binding" evidence="3">
    <location>
        <begin position="94"/>
        <end position="251"/>
    </location>
</feature>
<feature type="region of interest" description="Disordered" evidence="1">
    <location>
        <begin position="373"/>
        <end position="426"/>
    </location>
</feature>
<dbReference type="Pfam" id="PF02931">
    <property type="entry name" value="Neur_chan_LBD"/>
    <property type="match status" value="1"/>
</dbReference>
<dbReference type="InterPro" id="IPR006202">
    <property type="entry name" value="Neur_chan_lig-bd"/>
</dbReference>
<dbReference type="InterPro" id="IPR036734">
    <property type="entry name" value="Neur_chan_lig-bd_sf"/>
</dbReference>
<gene>
    <name evidence="4" type="primary">CHRNA7</name>
    <name evidence="4" type="ORF">GWK47_009399</name>
</gene>
<dbReference type="AlphaFoldDB" id="A0A8J4XZ57"/>
<keyword evidence="2" id="KW-0812">Transmembrane</keyword>